<evidence type="ECO:0008006" key="3">
    <source>
        <dbReference type="Google" id="ProtNLM"/>
    </source>
</evidence>
<evidence type="ECO:0000313" key="2">
    <source>
        <dbReference type="Proteomes" id="UP000280197"/>
    </source>
</evidence>
<dbReference type="KEGG" id="saqu:EJC51_09145"/>
<reference evidence="1 2" key="1">
    <citation type="submission" date="2018-12" db="EMBL/GenBank/DDBJ databases">
        <authorList>
            <person name="Li K."/>
        </authorList>
    </citation>
    <scope>NUCLEOTIDE SEQUENCE [LARGE SCALE GENOMIC DNA]</scope>
    <source>
        <strain evidence="2">CR22</strain>
    </source>
</reference>
<keyword evidence="2" id="KW-1185">Reference proteome</keyword>
<dbReference type="EMBL" id="CP034463">
    <property type="protein sequence ID" value="AZP16265.1"/>
    <property type="molecule type" value="Genomic_DNA"/>
</dbReference>
<organism evidence="1 2">
    <name type="scientific">Streptomyces aquilus</name>
    <dbReference type="NCBI Taxonomy" id="2548456"/>
    <lineage>
        <taxon>Bacteria</taxon>
        <taxon>Bacillati</taxon>
        <taxon>Actinomycetota</taxon>
        <taxon>Actinomycetes</taxon>
        <taxon>Kitasatosporales</taxon>
        <taxon>Streptomycetaceae</taxon>
        <taxon>Streptomyces</taxon>
    </lineage>
</organism>
<dbReference type="RefSeq" id="WP_126270613.1">
    <property type="nucleotide sequence ID" value="NZ_CP034463.1"/>
</dbReference>
<accession>A0A3S9HVY7</accession>
<dbReference type="Gene3D" id="1.25.40.10">
    <property type="entry name" value="Tetratricopeptide repeat domain"/>
    <property type="match status" value="1"/>
</dbReference>
<evidence type="ECO:0000313" key="1">
    <source>
        <dbReference type="EMBL" id="AZP16265.1"/>
    </source>
</evidence>
<sequence length="415" mass="45545">MNHSEKVDQDAVLRARTMLLESGRPSTARQVEAYRVLSAVSPLTYVPKLAEALVSYGYEPDVRDLPEARLARHAEAAAVARRIDEGDPRRTELLVRALDSCQHGLYALGRRAEGFAVCEEMAAAGRWGFEHGQVRSPAYGHGRLAAVLAEEGRYGEAAAICGKAVEAERPLTPGDNSFWSVVKWVAALEAAGWRETALDAFTELVDVTRAEVATDSTALAIQVWQLVHLGRMLTTAGRQAEAVVVRQEALGLLTELDLTGERKSWSNILSWWITLFALSGRPAEPVPTAQAPGPGFGAPYLDWSPDVRDAYFEGLGALEDRVAALREDASTPLPELIAQHRRLVVRAAVHRERRHHRILKPLRPLFTASVALARRLAQPGVLGEALTDRAMFFVAAKQYGEAYDDFREACQLLDG</sequence>
<protein>
    <recommendedName>
        <fullName evidence="3">Tetratricopeptide repeat protein</fullName>
    </recommendedName>
</protein>
<dbReference type="SUPFAM" id="SSF48452">
    <property type="entry name" value="TPR-like"/>
    <property type="match status" value="1"/>
</dbReference>
<dbReference type="Proteomes" id="UP000280197">
    <property type="component" value="Chromosome"/>
</dbReference>
<name>A0A3S9HVY7_9ACTN</name>
<proteinExistence type="predicted"/>
<dbReference type="AlphaFoldDB" id="A0A3S9HVY7"/>
<gene>
    <name evidence="1" type="ORF">EJC51_09145</name>
</gene>
<dbReference type="InterPro" id="IPR011990">
    <property type="entry name" value="TPR-like_helical_dom_sf"/>
</dbReference>